<evidence type="ECO:0000256" key="2">
    <source>
        <dbReference type="ARBA" id="ARBA00011209"/>
    </source>
</evidence>
<feature type="binding site" evidence="9">
    <location>
        <position position="116"/>
    </location>
    <ligand>
        <name>Fe cation</name>
        <dbReference type="ChEBI" id="CHEBI:24875"/>
        <label>1</label>
    </ligand>
</feature>
<name>A0A510JN43_9FUSO</name>
<evidence type="ECO:0000256" key="1">
    <source>
        <dbReference type="ARBA" id="ARBA00009303"/>
    </source>
</evidence>
<feature type="active site" evidence="8">
    <location>
        <position position="123"/>
    </location>
</feature>
<comment type="similarity">
    <text evidence="1 7">Belongs to the ribonucleoside diphosphate reductase small chain family.</text>
</comment>
<dbReference type="NCBIfam" id="TIGR04171">
    <property type="entry name" value="RNR_1b_NrdF"/>
    <property type="match status" value="1"/>
</dbReference>
<reference evidence="10 11" key="1">
    <citation type="submission" date="2019-07" db="EMBL/GenBank/DDBJ databases">
        <title>Complete Genome Sequence of Leptotrichia shahii Strain JCM 16776.</title>
        <authorList>
            <person name="Watanabe S."/>
            <person name="Cui L."/>
        </authorList>
    </citation>
    <scope>NUCLEOTIDE SEQUENCE [LARGE SCALE GENOMIC DNA]</scope>
    <source>
        <strain evidence="10 11">JCM16776</strain>
    </source>
</reference>
<evidence type="ECO:0000256" key="3">
    <source>
        <dbReference type="ARBA" id="ARBA00022723"/>
    </source>
</evidence>
<feature type="binding site" evidence="9">
    <location>
        <position position="184"/>
    </location>
    <ligand>
        <name>Fe cation</name>
        <dbReference type="ChEBI" id="CHEBI:24875"/>
        <label>2</label>
    </ligand>
</feature>
<accession>A0A510JN43</accession>
<feature type="binding site" evidence="9">
    <location>
        <position position="221"/>
    </location>
    <ligand>
        <name>Fe cation</name>
        <dbReference type="ChEBI" id="CHEBI:24875"/>
        <label>2</label>
    </ligand>
</feature>
<keyword evidence="4 7" id="KW-0560">Oxidoreductase</keyword>
<organism evidence="10 11">
    <name type="scientific">Leptotrichia shahii</name>
    <dbReference type="NCBI Taxonomy" id="157691"/>
    <lineage>
        <taxon>Bacteria</taxon>
        <taxon>Fusobacteriati</taxon>
        <taxon>Fusobacteriota</taxon>
        <taxon>Fusobacteriia</taxon>
        <taxon>Fusobacteriales</taxon>
        <taxon>Leptotrichiaceae</taxon>
        <taxon>Leptotrichia</taxon>
    </lineage>
</organism>
<comment type="cofactor">
    <cofactor evidence="7 9">
        <name>Fe cation</name>
        <dbReference type="ChEBI" id="CHEBI:24875"/>
    </cofactor>
    <text evidence="7 9">Binds 2 iron ions per subunit.</text>
</comment>
<dbReference type="InterPro" id="IPR026494">
    <property type="entry name" value="RNR_NrdF-like"/>
</dbReference>
<dbReference type="InterPro" id="IPR009078">
    <property type="entry name" value="Ferritin-like_SF"/>
</dbReference>
<feature type="binding site" evidence="9">
    <location>
        <position position="85"/>
    </location>
    <ligand>
        <name>Fe cation</name>
        <dbReference type="ChEBI" id="CHEBI:24875"/>
        <label>1</label>
    </ligand>
</feature>
<dbReference type="InterPro" id="IPR033909">
    <property type="entry name" value="RNR_small"/>
</dbReference>
<dbReference type="GO" id="GO:0009263">
    <property type="term" value="P:deoxyribonucleotide biosynthetic process"/>
    <property type="evidence" value="ECO:0007669"/>
    <property type="project" value="UniProtKB-KW"/>
</dbReference>
<dbReference type="InterPro" id="IPR000358">
    <property type="entry name" value="RNR_small_fam"/>
</dbReference>
<dbReference type="SUPFAM" id="SSF47240">
    <property type="entry name" value="Ferritin-like"/>
    <property type="match status" value="1"/>
</dbReference>
<feature type="binding site" evidence="9">
    <location>
        <position position="119"/>
    </location>
    <ligand>
        <name>Fe cation</name>
        <dbReference type="ChEBI" id="CHEBI:24875"/>
        <label>1</label>
    </ligand>
</feature>
<sequence>MDSKFLKRDEFFRKENKKMEKKIYEAVNWNTPENDYVEMFWEQNLKQFWIDTEYIPSKDIDSWNSLEPAMKLAYLHVLGGLTLLDTLQSHTGMPKIIDHIESLQNRSVLSYMCMMETIHAKSYSTIFTTVASTREINETFRWVQENPHLQYKANKIDGYYQKMNNPEASKRDIAMALAASVYLETYLFYSGFFLPLWLAGQGEMVASCDIIKKIIADESIHGVFVGLLFQELYNSFSEEEKADMRAELKKLMYDLYENEARYTDEIYGDIGLTGDVKEYIRYNANKALMNLGFEEEFEVKNVNPIVLNGLNVETTQHDFFSKKSTNYEKALEVVHLHDDDFKFDEEVNADDLI</sequence>
<evidence type="ECO:0000256" key="9">
    <source>
        <dbReference type="PIRSR" id="PIRSR000355-2"/>
    </source>
</evidence>
<dbReference type="NCBIfam" id="NF007183">
    <property type="entry name" value="PRK09614.1-2"/>
    <property type="match status" value="1"/>
</dbReference>
<comment type="subunit">
    <text evidence="2">Tetramer of two alpha and two beta subunits.</text>
</comment>
<keyword evidence="11" id="KW-1185">Reference proteome</keyword>
<evidence type="ECO:0000313" key="11">
    <source>
        <dbReference type="Proteomes" id="UP000322617"/>
    </source>
</evidence>
<dbReference type="Pfam" id="PF00268">
    <property type="entry name" value="Ribonuc_red_sm"/>
    <property type="match status" value="1"/>
</dbReference>
<gene>
    <name evidence="10" type="ORF">JCM16776_0958</name>
</gene>
<dbReference type="GO" id="GO:0005971">
    <property type="term" value="C:ribonucleoside-diphosphate reductase complex"/>
    <property type="evidence" value="ECO:0007669"/>
    <property type="project" value="InterPro"/>
</dbReference>
<feature type="binding site" evidence="9">
    <location>
        <position position="116"/>
    </location>
    <ligand>
        <name>Fe cation</name>
        <dbReference type="ChEBI" id="CHEBI:24875"/>
        <label>2</label>
    </ligand>
</feature>
<dbReference type="InterPro" id="IPR030475">
    <property type="entry name" value="RNR_small_AS"/>
</dbReference>
<keyword evidence="6 7" id="KW-0215">Deoxyribonucleotide synthesis</keyword>
<dbReference type="PROSITE" id="PS00368">
    <property type="entry name" value="RIBORED_SMALL"/>
    <property type="match status" value="1"/>
</dbReference>
<proteinExistence type="inferred from homology"/>
<dbReference type="Proteomes" id="UP000322617">
    <property type="component" value="Chromosome"/>
</dbReference>
<feature type="binding site" evidence="9">
    <location>
        <position position="218"/>
    </location>
    <ligand>
        <name>Fe cation</name>
        <dbReference type="ChEBI" id="CHEBI:24875"/>
        <label>2</label>
    </ligand>
</feature>
<evidence type="ECO:0000256" key="7">
    <source>
        <dbReference type="PIRNR" id="PIRNR000355"/>
    </source>
</evidence>
<protein>
    <recommendedName>
        <fullName evidence="7">Ribonucleoside-diphosphate reductase subunit beta</fullName>
        <ecNumber evidence="7">1.17.4.1</ecNumber>
    </recommendedName>
</protein>
<dbReference type="GO" id="GO:0046872">
    <property type="term" value="F:metal ion binding"/>
    <property type="evidence" value="ECO:0007669"/>
    <property type="project" value="UniProtKB-KW"/>
</dbReference>
<dbReference type="KEGG" id="lsz:JCM16776_0958"/>
<dbReference type="AlphaFoldDB" id="A0A510JN43"/>
<dbReference type="EMBL" id="AP019827">
    <property type="protein sequence ID" value="BBM40738.1"/>
    <property type="molecule type" value="Genomic_DNA"/>
</dbReference>
<dbReference type="InterPro" id="IPR012348">
    <property type="entry name" value="RNR-like"/>
</dbReference>
<dbReference type="GO" id="GO:0004748">
    <property type="term" value="F:ribonucleoside-diphosphate reductase activity, thioredoxin disulfide as acceptor"/>
    <property type="evidence" value="ECO:0007669"/>
    <property type="project" value="UniProtKB-EC"/>
</dbReference>
<dbReference type="Gene3D" id="1.10.620.20">
    <property type="entry name" value="Ribonucleotide Reductase, subunit A"/>
    <property type="match status" value="1"/>
</dbReference>
<dbReference type="PANTHER" id="PTHR23409">
    <property type="entry name" value="RIBONUCLEOSIDE-DIPHOSPHATE REDUCTASE SMALL CHAIN"/>
    <property type="match status" value="1"/>
</dbReference>
<dbReference type="CDD" id="cd01049">
    <property type="entry name" value="RNRR2"/>
    <property type="match status" value="1"/>
</dbReference>
<comment type="catalytic activity">
    <reaction evidence="7">
        <text>a 2'-deoxyribonucleoside 5'-diphosphate + [thioredoxin]-disulfide + H2O = a ribonucleoside 5'-diphosphate + [thioredoxin]-dithiol</text>
        <dbReference type="Rhea" id="RHEA:23252"/>
        <dbReference type="Rhea" id="RHEA-COMP:10698"/>
        <dbReference type="Rhea" id="RHEA-COMP:10700"/>
        <dbReference type="ChEBI" id="CHEBI:15377"/>
        <dbReference type="ChEBI" id="CHEBI:29950"/>
        <dbReference type="ChEBI" id="CHEBI:50058"/>
        <dbReference type="ChEBI" id="CHEBI:57930"/>
        <dbReference type="ChEBI" id="CHEBI:73316"/>
        <dbReference type="EC" id="1.17.4.1"/>
    </reaction>
</comment>
<dbReference type="PANTHER" id="PTHR23409:SF18">
    <property type="entry name" value="RIBONUCLEOSIDE-DIPHOSPHATE REDUCTASE SUBUNIT M2"/>
    <property type="match status" value="1"/>
</dbReference>
<evidence type="ECO:0000256" key="4">
    <source>
        <dbReference type="ARBA" id="ARBA00023002"/>
    </source>
</evidence>
<dbReference type="UniPathway" id="UPA00326"/>
<evidence type="ECO:0000256" key="5">
    <source>
        <dbReference type="ARBA" id="ARBA00023004"/>
    </source>
</evidence>
<evidence type="ECO:0000256" key="8">
    <source>
        <dbReference type="PIRSR" id="PIRSR000355-1"/>
    </source>
</evidence>
<evidence type="ECO:0000313" key="10">
    <source>
        <dbReference type="EMBL" id="BBM40738.1"/>
    </source>
</evidence>
<evidence type="ECO:0000256" key="6">
    <source>
        <dbReference type="ARBA" id="ARBA00023116"/>
    </source>
</evidence>
<keyword evidence="3 7" id="KW-0479">Metal-binding</keyword>
<dbReference type="STRING" id="1122172.GCA_000373045_00448"/>
<comment type="function">
    <text evidence="7">Provides the precursors necessary for DNA synthesis. Catalyzes the biosynthesis of deoxyribonucleotides from the corresponding ribonucleotides.</text>
</comment>
<dbReference type="PIRSF" id="PIRSF000355">
    <property type="entry name" value="NrdB"/>
    <property type="match status" value="1"/>
</dbReference>
<keyword evidence="5 7" id="KW-0408">Iron</keyword>
<dbReference type="EC" id="1.17.4.1" evidence="7"/>